<comment type="subcellular location">
    <subcellularLocation>
        <location evidence="1">Cell membrane</location>
        <topology evidence="1">Multi-pass membrane protein</topology>
    </subcellularLocation>
</comment>
<dbReference type="InterPro" id="IPR039421">
    <property type="entry name" value="Type_1_exporter"/>
</dbReference>
<dbReference type="InterPro" id="IPR011527">
    <property type="entry name" value="ABC1_TM_dom"/>
</dbReference>
<evidence type="ECO:0000256" key="5">
    <source>
        <dbReference type="SAM" id="Phobius"/>
    </source>
</evidence>
<keyword evidence="8" id="KW-1185">Reference proteome</keyword>
<dbReference type="OrthoDB" id="311344at2"/>
<keyword evidence="7" id="KW-0067">ATP-binding</keyword>
<dbReference type="PANTHER" id="PTHR43394:SF4">
    <property type="entry name" value="TOXIN SECRETION ABC TRANSPORTER ATP-BINDING PROTEIN"/>
    <property type="match status" value="1"/>
</dbReference>
<dbReference type="InterPro" id="IPR027417">
    <property type="entry name" value="P-loop_NTPase"/>
</dbReference>
<dbReference type="GO" id="GO:0005524">
    <property type="term" value="F:ATP binding"/>
    <property type="evidence" value="ECO:0007669"/>
    <property type="project" value="UniProtKB-KW"/>
</dbReference>
<feature type="transmembrane region" description="Helical" evidence="5">
    <location>
        <begin position="270"/>
        <end position="287"/>
    </location>
</feature>
<dbReference type="GO" id="GO:0015421">
    <property type="term" value="F:ABC-type oligopeptide transporter activity"/>
    <property type="evidence" value="ECO:0007669"/>
    <property type="project" value="TreeGrafter"/>
</dbReference>
<feature type="domain" description="ABC transmembrane type-1" evidence="6">
    <location>
        <begin position="20"/>
        <end position="299"/>
    </location>
</feature>
<protein>
    <submittedName>
        <fullName evidence="7">Toxin secretion ABC transporter HlyB/MsbA family transporter ATP-binding protein</fullName>
    </submittedName>
</protein>
<evidence type="ECO:0000256" key="2">
    <source>
        <dbReference type="ARBA" id="ARBA00022692"/>
    </source>
</evidence>
<dbReference type="Gene3D" id="3.40.50.300">
    <property type="entry name" value="P-loop containing nucleotide triphosphate hydrolases"/>
    <property type="match status" value="1"/>
</dbReference>
<gene>
    <name evidence="7" type="ORF">Ldro_1444</name>
</gene>
<evidence type="ECO:0000259" key="6">
    <source>
        <dbReference type="PROSITE" id="PS50929"/>
    </source>
</evidence>
<comment type="caution">
    <text evidence="7">The sequence shown here is derived from an EMBL/GenBank/DDBJ whole genome shotgun (WGS) entry which is preliminary data.</text>
</comment>
<dbReference type="EMBL" id="LNXY01000020">
    <property type="protein sequence ID" value="KTC87825.1"/>
    <property type="molecule type" value="Genomic_DNA"/>
</dbReference>
<dbReference type="PATRIC" id="fig|1212489.4.peg.1527"/>
<dbReference type="SUPFAM" id="SSF52540">
    <property type="entry name" value="P-loop containing nucleoside triphosphate hydrolases"/>
    <property type="match status" value="1"/>
</dbReference>
<sequence>MTKEVSLTAEVLDRSTILSIVIISVLVSILSLIVPIAAQTLVNLIAFGKLLQPVFTLSLMVFILMASLGALSVWQLIIIETIQQKLMVKVSLNLTTQLAHLSLKNFSTHYGPELVNRFFEIVTIKKSLASLLIYGINLGLQVFFGLILLLAYHPLFIIFDGFIVISVLLIVFLPFGKAVDTAKKECDKKHKIGTWLEEILINRFLFKFNSYDQFVLRETDRRLVEFLKVRNQHFKELIKQQAGFYILSAFATSILLGLGGYLVINNELSLGQLVASEIVLGLFIYAFKRFGALLENYYDLRASSDKISALLNLPIEKEKKSLSFLSSLDHVRLRFNANHEAIVSFNCPIIIKTDSSELCHHLVEELFGFAKHNLLQIDINGIPCESQHLIPLRHHSLLITGIQWFAGSIYDNLFLSHKSIANREVYALLERLQLIDKIRKLPEDLHTVIYDWQSVFTEVELTKLMIARAFFLKPQLLVIDRSLDLFDSQALQEVLVLLQSLEGTLLIILSKRSDWTLSSHFSSVNL</sequence>
<feature type="transmembrane region" description="Helical" evidence="5">
    <location>
        <begin position="20"/>
        <end position="42"/>
    </location>
</feature>
<feature type="transmembrane region" description="Helical" evidence="5">
    <location>
        <begin position="131"/>
        <end position="150"/>
    </location>
</feature>
<reference evidence="7 8" key="1">
    <citation type="submission" date="2015-11" db="EMBL/GenBank/DDBJ databases">
        <title>Genomic analysis of 38 Legionella species identifies large and diverse effector repertoires.</title>
        <authorList>
            <person name="Burstein D."/>
            <person name="Amaro F."/>
            <person name="Zusman T."/>
            <person name="Lifshitz Z."/>
            <person name="Cohen O."/>
            <person name="Gilbert J.A."/>
            <person name="Pupko T."/>
            <person name="Shuman H.A."/>
            <person name="Segal G."/>
        </authorList>
    </citation>
    <scope>NUCLEOTIDE SEQUENCE [LARGE SCALE GENOMIC DNA]</scope>
    <source>
        <strain evidence="7 8">ATCC 700990</strain>
    </source>
</reference>
<dbReference type="PROSITE" id="PS50929">
    <property type="entry name" value="ABC_TM1F"/>
    <property type="match status" value="1"/>
</dbReference>
<evidence type="ECO:0000256" key="4">
    <source>
        <dbReference type="ARBA" id="ARBA00023136"/>
    </source>
</evidence>
<dbReference type="PANTHER" id="PTHR43394">
    <property type="entry name" value="ATP-DEPENDENT PERMEASE MDL1, MITOCHONDRIAL"/>
    <property type="match status" value="1"/>
</dbReference>
<organism evidence="7 8">
    <name type="scientific">Legionella drozanskii LLAP-1</name>
    <dbReference type="NCBI Taxonomy" id="1212489"/>
    <lineage>
        <taxon>Bacteria</taxon>
        <taxon>Pseudomonadati</taxon>
        <taxon>Pseudomonadota</taxon>
        <taxon>Gammaproteobacteria</taxon>
        <taxon>Legionellales</taxon>
        <taxon>Legionellaceae</taxon>
        <taxon>Legionella</taxon>
    </lineage>
</organism>
<dbReference type="Proteomes" id="UP000054736">
    <property type="component" value="Unassembled WGS sequence"/>
</dbReference>
<evidence type="ECO:0000256" key="3">
    <source>
        <dbReference type="ARBA" id="ARBA00022989"/>
    </source>
</evidence>
<dbReference type="RefSeq" id="WP_058495738.1">
    <property type="nucleotide sequence ID" value="NZ_CAAAIU010000002.1"/>
</dbReference>
<keyword evidence="2 5" id="KW-0812">Transmembrane</keyword>
<feature type="transmembrane region" description="Helical" evidence="5">
    <location>
        <begin position="156"/>
        <end position="175"/>
    </location>
</feature>
<name>A0A0W0SWY5_9GAMM</name>
<evidence type="ECO:0000256" key="1">
    <source>
        <dbReference type="ARBA" id="ARBA00004651"/>
    </source>
</evidence>
<feature type="transmembrane region" description="Helical" evidence="5">
    <location>
        <begin position="54"/>
        <end position="79"/>
    </location>
</feature>
<feature type="transmembrane region" description="Helical" evidence="5">
    <location>
        <begin position="242"/>
        <end position="264"/>
    </location>
</feature>
<dbReference type="AlphaFoldDB" id="A0A0W0SWY5"/>
<dbReference type="SUPFAM" id="SSF90123">
    <property type="entry name" value="ABC transporter transmembrane region"/>
    <property type="match status" value="1"/>
</dbReference>
<evidence type="ECO:0000313" key="8">
    <source>
        <dbReference type="Proteomes" id="UP000054736"/>
    </source>
</evidence>
<accession>A0A0W0SWY5</accession>
<dbReference type="STRING" id="1212489.Ldro_1444"/>
<dbReference type="Gene3D" id="1.20.1560.10">
    <property type="entry name" value="ABC transporter type 1, transmembrane domain"/>
    <property type="match status" value="1"/>
</dbReference>
<proteinExistence type="predicted"/>
<keyword evidence="3 5" id="KW-1133">Transmembrane helix</keyword>
<keyword evidence="4 5" id="KW-0472">Membrane</keyword>
<dbReference type="InterPro" id="IPR036640">
    <property type="entry name" value="ABC1_TM_sf"/>
</dbReference>
<dbReference type="GO" id="GO:0005886">
    <property type="term" value="C:plasma membrane"/>
    <property type="evidence" value="ECO:0007669"/>
    <property type="project" value="UniProtKB-SubCell"/>
</dbReference>
<evidence type="ECO:0000313" key="7">
    <source>
        <dbReference type="EMBL" id="KTC87825.1"/>
    </source>
</evidence>
<keyword evidence="7" id="KW-0547">Nucleotide-binding</keyword>